<evidence type="ECO:0000256" key="5">
    <source>
        <dbReference type="SAM" id="MobiDB-lite"/>
    </source>
</evidence>
<dbReference type="SMART" id="SM00271">
    <property type="entry name" value="DnaJ"/>
    <property type="match status" value="1"/>
</dbReference>
<reference evidence="8" key="1">
    <citation type="submission" date="2023-03" db="EMBL/GenBank/DDBJ databases">
        <authorList>
            <person name="Steffen K."/>
            <person name="Cardenas P."/>
        </authorList>
    </citation>
    <scope>NUCLEOTIDE SEQUENCE</scope>
</reference>
<dbReference type="InterPro" id="IPR001623">
    <property type="entry name" value="DnaJ_domain"/>
</dbReference>
<protein>
    <submittedName>
        <fullName evidence="8">DnaJ homolog subfamily B member 14</fullName>
    </submittedName>
</protein>
<dbReference type="GO" id="GO:0005789">
    <property type="term" value="C:endoplasmic reticulum membrane"/>
    <property type="evidence" value="ECO:0007669"/>
    <property type="project" value="TreeGrafter"/>
</dbReference>
<dbReference type="PRINTS" id="PR00625">
    <property type="entry name" value="JDOMAIN"/>
</dbReference>
<keyword evidence="4 6" id="KW-0472">Membrane</keyword>
<dbReference type="PROSITE" id="PS50076">
    <property type="entry name" value="DNAJ_2"/>
    <property type="match status" value="1"/>
</dbReference>
<feature type="domain" description="J" evidence="7">
    <location>
        <begin position="112"/>
        <end position="176"/>
    </location>
</feature>
<dbReference type="PANTHER" id="PTHR43908">
    <property type="entry name" value="AT29763P-RELATED"/>
    <property type="match status" value="1"/>
</dbReference>
<sequence length="365" mass="42414">METANKEQAMVCLRKAEKARDDGDLDKAMRMAEKSLKLYPNDNQKAKDFLSELENCREAGEGRGGGGNEGVRQRQSDGCPEEEEEERGGEGERANHTPEQGEAVESVLRCRDYYEVLGVSRDASEADLKKQYRKLALQLHPDKNRAPKADEAFRAVSNAYGVLSDKDKRKRYDMYGESGVRRSQSGGGASFHRGFHGDLDPEDLFRSFFGDNFHFDDMFMDIPRRRRTHFSYHHGNRREPLSGWFQLFQMMPVFLILFLSLFSTFIYPFLYSPPYQFYRTSSHPVERYTKLHSVPYFVKESFGQEYSTAEAVRKLERDVLSVRKQDLREECYAARRRQGFRDVPKDKMPKSCQEYRRLTSSKTRG</sequence>
<evidence type="ECO:0000256" key="6">
    <source>
        <dbReference type="SAM" id="Phobius"/>
    </source>
</evidence>
<organism evidence="8 9">
    <name type="scientific">Geodia barretti</name>
    <name type="common">Barrett's horny sponge</name>
    <dbReference type="NCBI Taxonomy" id="519541"/>
    <lineage>
        <taxon>Eukaryota</taxon>
        <taxon>Metazoa</taxon>
        <taxon>Porifera</taxon>
        <taxon>Demospongiae</taxon>
        <taxon>Heteroscleromorpha</taxon>
        <taxon>Tetractinellida</taxon>
        <taxon>Astrophorina</taxon>
        <taxon>Geodiidae</taxon>
        <taxon>Geodia</taxon>
    </lineage>
</organism>
<accession>A0AA35WVA4</accession>
<dbReference type="Pfam" id="PF00226">
    <property type="entry name" value="DnaJ"/>
    <property type="match status" value="1"/>
</dbReference>
<dbReference type="EMBL" id="CASHTH010002713">
    <property type="protein sequence ID" value="CAI8034119.1"/>
    <property type="molecule type" value="Genomic_DNA"/>
</dbReference>
<dbReference type="Proteomes" id="UP001174909">
    <property type="component" value="Unassembled WGS sequence"/>
</dbReference>
<keyword evidence="9" id="KW-1185">Reference proteome</keyword>
<dbReference type="SUPFAM" id="SSF46565">
    <property type="entry name" value="Chaperone J-domain"/>
    <property type="match status" value="1"/>
</dbReference>
<gene>
    <name evidence="8" type="ORF">GBAR_LOCUS19250</name>
</gene>
<comment type="caution">
    <text evidence="8">The sequence shown here is derived from an EMBL/GenBank/DDBJ whole genome shotgun (WGS) entry which is preliminary data.</text>
</comment>
<dbReference type="GO" id="GO:0071218">
    <property type="term" value="P:cellular response to misfolded protein"/>
    <property type="evidence" value="ECO:0007669"/>
    <property type="project" value="TreeGrafter"/>
</dbReference>
<feature type="region of interest" description="Disordered" evidence="5">
    <location>
        <begin position="57"/>
        <end position="103"/>
    </location>
</feature>
<keyword evidence="3 6" id="KW-1133">Transmembrane helix</keyword>
<evidence type="ECO:0000256" key="4">
    <source>
        <dbReference type="ARBA" id="ARBA00023136"/>
    </source>
</evidence>
<dbReference type="PANTHER" id="PTHR43908:SF3">
    <property type="entry name" value="AT29763P-RELATED"/>
    <property type="match status" value="1"/>
</dbReference>
<evidence type="ECO:0000256" key="2">
    <source>
        <dbReference type="ARBA" id="ARBA00022692"/>
    </source>
</evidence>
<evidence type="ECO:0000313" key="9">
    <source>
        <dbReference type="Proteomes" id="UP001174909"/>
    </source>
</evidence>
<dbReference type="Gene3D" id="1.10.287.110">
    <property type="entry name" value="DnaJ domain"/>
    <property type="match status" value="1"/>
</dbReference>
<feature type="transmembrane region" description="Helical" evidence="6">
    <location>
        <begin position="247"/>
        <end position="270"/>
    </location>
</feature>
<dbReference type="GO" id="GO:0030544">
    <property type="term" value="F:Hsp70 protein binding"/>
    <property type="evidence" value="ECO:0007669"/>
    <property type="project" value="TreeGrafter"/>
</dbReference>
<comment type="subcellular location">
    <subcellularLocation>
        <location evidence="1">Membrane</location>
        <topology evidence="1">Single-pass membrane protein</topology>
    </subcellularLocation>
</comment>
<dbReference type="InterPro" id="IPR051100">
    <property type="entry name" value="DnaJ_subfamily_B/C"/>
</dbReference>
<evidence type="ECO:0000256" key="1">
    <source>
        <dbReference type="ARBA" id="ARBA00004167"/>
    </source>
</evidence>
<proteinExistence type="predicted"/>
<dbReference type="InterPro" id="IPR036869">
    <property type="entry name" value="J_dom_sf"/>
</dbReference>
<keyword evidence="2 6" id="KW-0812">Transmembrane</keyword>
<evidence type="ECO:0000313" key="8">
    <source>
        <dbReference type="EMBL" id="CAI8034119.1"/>
    </source>
</evidence>
<evidence type="ECO:0000256" key="3">
    <source>
        <dbReference type="ARBA" id="ARBA00022989"/>
    </source>
</evidence>
<dbReference type="CDD" id="cd06257">
    <property type="entry name" value="DnaJ"/>
    <property type="match status" value="1"/>
</dbReference>
<name>A0AA35WVA4_GEOBA</name>
<dbReference type="AlphaFoldDB" id="A0AA35WVA4"/>
<evidence type="ECO:0000259" key="7">
    <source>
        <dbReference type="PROSITE" id="PS50076"/>
    </source>
</evidence>
<dbReference type="InterPro" id="IPR015399">
    <property type="entry name" value="DUF1977_DnaJ-like"/>
</dbReference>
<dbReference type="Pfam" id="PF09320">
    <property type="entry name" value="DUF1977"/>
    <property type="match status" value="1"/>
</dbReference>